<dbReference type="RefSeq" id="WP_114607178.1">
    <property type="nucleotide sequence ID" value="NZ_JABVZQ010000001.1"/>
</dbReference>
<keyword evidence="4 7" id="KW-0812">Transmembrane</keyword>
<accession>A0ABR9XSU9</accession>
<dbReference type="Pfam" id="PF01891">
    <property type="entry name" value="CbiM"/>
    <property type="match status" value="1"/>
</dbReference>
<feature type="transmembrane region" description="Helical" evidence="7">
    <location>
        <begin position="130"/>
        <end position="153"/>
    </location>
</feature>
<evidence type="ECO:0000256" key="4">
    <source>
        <dbReference type="ARBA" id="ARBA00022692"/>
    </source>
</evidence>
<evidence type="ECO:0000256" key="5">
    <source>
        <dbReference type="ARBA" id="ARBA00022989"/>
    </source>
</evidence>
<evidence type="ECO:0000256" key="1">
    <source>
        <dbReference type="ARBA" id="ARBA00004651"/>
    </source>
</evidence>
<dbReference type="PANTHER" id="PTHR34229">
    <property type="entry name" value="METAL TRANSPORT PROTEIN HI_1621-RELATED"/>
    <property type="match status" value="1"/>
</dbReference>
<dbReference type="PANTHER" id="PTHR34229:SF1">
    <property type="entry name" value="METAL TRANSPORT PROTEIN HI_1621-RELATED"/>
    <property type="match status" value="1"/>
</dbReference>
<proteinExistence type="predicted"/>
<evidence type="ECO:0000313" key="9">
    <source>
        <dbReference type="Proteomes" id="UP000619838"/>
    </source>
</evidence>
<dbReference type="EMBL" id="JADGII010000009">
    <property type="protein sequence ID" value="MBF0636908.1"/>
    <property type="molecule type" value="Genomic_DNA"/>
</dbReference>
<feature type="transmembrane region" description="Helical" evidence="7">
    <location>
        <begin position="63"/>
        <end position="91"/>
    </location>
</feature>
<keyword evidence="2" id="KW-0813">Transport</keyword>
<dbReference type="Gene3D" id="1.10.1760.20">
    <property type="match status" value="1"/>
</dbReference>
<name>A0ABR9XSU9_9CHLB</name>
<sequence length="198" mass="20591">MHISEGVLPLPALAIGYAVAAVGTATGLKKLRDDDIVRTALMSCAFFTASFIHIPLGPASVHLVLNGLTGILCGWSSFVALGIALLLQAVLFQYGGITTLGVNTAVMALPAVACFLLFSPLIRSRRLHAVAAGFLTGTVSVLLSALLLSITLLSAGDAFLPTARLVFVSNVPLMIADGLLTGLILQFIITVKPELLEP</sequence>
<evidence type="ECO:0000256" key="2">
    <source>
        <dbReference type="ARBA" id="ARBA00022448"/>
    </source>
</evidence>
<keyword evidence="6 7" id="KW-0472">Membrane</keyword>
<feature type="transmembrane region" description="Helical" evidence="7">
    <location>
        <begin position="97"/>
        <end position="118"/>
    </location>
</feature>
<dbReference type="NCBIfam" id="NF004909">
    <property type="entry name" value="PRK06265.2-5"/>
    <property type="match status" value="1"/>
</dbReference>
<evidence type="ECO:0000313" key="8">
    <source>
        <dbReference type="EMBL" id="MBF0636908.1"/>
    </source>
</evidence>
<keyword evidence="3" id="KW-1003">Cell membrane</keyword>
<reference evidence="8 9" key="1">
    <citation type="journal article" date="2020" name="Microorganisms">
        <title>Simultaneous Genome Sequencing of Prosthecochloris ethylica and Desulfuromonas acetoxidans within a Syntrophic Mixture Reveals Unique Pili and Protein Interactions.</title>
        <authorList>
            <person name="Kyndt J.A."/>
            <person name="Van Beeumen J.J."/>
            <person name="Meyer T.E."/>
        </authorList>
    </citation>
    <scope>NUCLEOTIDE SEQUENCE [LARGE SCALE GENOMIC DNA]</scope>
    <source>
        <strain evidence="8 9">N3</strain>
    </source>
</reference>
<feature type="transmembrane region" description="Helical" evidence="7">
    <location>
        <begin position="165"/>
        <end position="189"/>
    </location>
</feature>
<keyword evidence="5 7" id="KW-1133">Transmembrane helix</keyword>
<evidence type="ECO:0000256" key="3">
    <source>
        <dbReference type="ARBA" id="ARBA00022475"/>
    </source>
</evidence>
<dbReference type="InterPro" id="IPR002751">
    <property type="entry name" value="CbiM/NikMN"/>
</dbReference>
<keyword evidence="9" id="KW-1185">Reference proteome</keyword>
<protein>
    <submittedName>
        <fullName evidence="8">Cobalt transporter CbiM</fullName>
    </submittedName>
</protein>
<dbReference type="Proteomes" id="UP000619838">
    <property type="component" value="Unassembled WGS sequence"/>
</dbReference>
<comment type="subcellular location">
    <subcellularLocation>
        <location evidence="1">Cell membrane</location>
        <topology evidence="1">Multi-pass membrane protein</topology>
    </subcellularLocation>
</comment>
<gene>
    <name evidence="8" type="primary">cbiM</name>
    <name evidence="8" type="ORF">INT08_06945</name>
</gene>
<evidence type="ECO:0000256" key="7">
    <source>
        <dbReference type="SAM" id="Phobius"/>
    </source>
</evidence>
<organism evidence="8 9">
    <name type="scientific">Prosthecochloris ethylica</name>
    <dbReference type="NCBI Taxonomy" id="2743976"/>
    <lineage>
        <taxon>Bacteria</taxon>
        <taxon>Pseudomonadati</taxon>
        <taxon>Chlorobiota</taxon>
        <taxon>Chlorobiia</taxon>
        <taxon>Chlorobiales</taxon>
        <taxon>Chlorobiaceae</taxon>
        <taxon>Prosthecochloris</taxon>
    </lineage>
</organism>
<evidence type="ECO:0000256" key="6">
    <source>
        <dbReference type="ARBA" id="ARBA00023136"/>
    </source>
</evidence>
<dbReference type="NCBIfam" id="NF004905">
    <property type="entry name" value="PRK06265.1-5"/>
    <property type="match status" value="1"/>
</dbReference>
<feature type="transmembrane region" description="Helical" evidence="7">
    <location>
        <begin position="36"/>
        <end position="56"/>
    </location>
</feature>
<comment type="caution">
    <text evidence="8">The sequence shown here is derived from an EMBL/GenBank/DDBJ whole genome shotgun (WGS) entry which is preliminary data.</text>
</comment>